<gene>
    <name evidence="2" type="ORF">SAMN02982985_03380</name>
</gene>
<dbReference type="STRING" id="758825.SAMN02982985_03380"/>
<reference evidence="2 3" key="1">
    <citation type="submission" date="2016-10" db="EMBL/GenBank/DDBJ databases">
        <authorList>
            <person name="de Groot N.N."/>
        </authorList>
    </citation>
    <scope>NUCLEOTIDE SEQUENCE [LARGE SCALE GENOMIC DNA]</scope>
    <source>
        <strain evidence="2 3">ATCC 43154</strain>
    </source>
</reference>
<dbReference type="Proteomes" id="UP000199470">
    <property type="component" value="Unassembled WGS sequence"/>
</dbReference>
<feature type="chain" id="PRO_5011727918" evidence="1">
    <location>
        <begin position="21"/>
        <end position="249"/>
    </location>
</feature>
<accession>A0A1I4PG48</accession>
<keyword evidence="1" id="KW-0732">Signal</keyword>
<dbReference type="AlphaFoldDB" id="A0A1I4PG48"/>
<name>A0A1I4PG48_9BURK</name>
<feature type="signal peptide" evidence="1">
    <location>
        <begin position="1"/>
        <end position="20"/>
    </location>
</feature>
<evidence type="ECO:0000313" key="2">
    <source>
        <dbReference type="EMBL" id="SFM26393.1"/>
    </source>
</evidence>
<dbReference type="RefSeq" id="WP_093388869.1">
    <property type="nucleotide sequence ID" value="NZ_FOTW01000016.1"/>
</dbReference>
<dbReference type="InterPro" id="IPR007433">
    <property type="entry name" value="DUF481"/>
</dbReference>
<dbReference type="OrthoDB" id="5292716at2"/>
<keyword evidence="3" id="KW-1185">Reference proteome</keyword>
<evidence type="ECO:0000256" key="1">
    <source>
        <dbReference type="SAM" id="SignalP"/>
    </source>
</evidence>
<evidence type="ECO:0000313" key="3">
    <source>
        <dbReference type="Proteomes" id="UP000199470"/>
    </source>
</evidence>
<dbReference type="Pfam" id="PF04338">
    <property type="entry name" value="DUF481"/>
    <property type="match status" value="1"/>
</dbReference>
<organism evidence="2 3">
    <name type="scientific">Rugamonas rubra</name>
    <dbReference type="NCBI Taxonomy" id="758825"/>
    <lineage>
        <taxon>Bacteria</taxon>
        <taxon>Pseudomonadati</taxon>
        <taxon>Pseudomonadota</taxon>
        <taxon>Betaproteobacteria</taxon>
        <taxon>Burkholderiales</taxon>
        <taxon>Oxalobacteraceae</taxon>
        <taxon>Telluria group</taxon>
        <taxon>Rugamonas</taxon>
    </lineage>
</organism>
<dbReference type="EMBL" id="FOTW01000016">
    <property type="protein sequence ID" value="SFM26393.1"/>
    <property type="molecule type" value="Genomic_DNA"/>
</dbReference>
<protein>
    <submittedName>
        <fullName evidence="2">Putative salt-induced outer membrane protein YdiY</fullName>
    </submittedName>
</protein>
<proteinExistence type="predicted"/>
<sequence>MKSISLLALALAIAHGGAAAKEAPEPGRTWSTSAELGAITTSGNTVGTSVTGKVDARQELEDWSNEYVLSGYFKEDENTQEDGSKVRERSAERFSLSAKAAYKLVEDGSKLFALASHVDDKFGAYTRYSTLGVGYGARWLKTRDKSIDAEIGPGYFKGMRATGDLESGMTVRGAATLKWQLSDSAAFAQALSVERGTSNTHSMAETSLRTKINGTMQMKAAFSVRNDTNVPEDKKNTDSQTSVTLVYSF</sequence>